<gene>
    <name evidence="5" type="primary">LOC111102268</name>
</gene>
<dbReference type="InterPro" id="IPR003591">
    <property type="entry name" value="Leu-rich_rpt_typical-subtyp"/>
</dbReference>
<dbReference type="Pfam" id="PF13855">
    <property type="entry name" value="LRR_8"/>
    <property type="match status" value="2"/>
</dbReference>
<proteinExistence type="predicted"/>
<dbReference type="AlphaFoldDB" id="A0A8B8AHJ0"/>
<evidence type="ECO:0000256" key="2">
    <source>
        <dbReference type="ARBA" id="ARBA00022737"/>
    </source>
</evidence>
<keyword evidence="3" id="KW-0732">Signal</keyword>
<keyword evidence="2" id="KW-0677">Repeat</keyword>
<dbReference type="SMART" id="SM00369">
    <property type="entry name" value="LRR_TYP"/>
    <property type="match status" value="8"/>
</dbReference>
<dbReference type="SMART" id="SM00365">
    <property type="entry name" value="LRR_SD22"/>
    <property type="match status" value="4"/>
</dbReference>
<organism evidence="4 5">
    <name type="scientific">Crassostrea virginica</name>
    <name type="common">Eastern oyster</name>
    <dbReference type="NCBI Taxonomy" id="6565"/>
    <lineage>
        <taxon>Eukaryota</taxon>
        <taxon>Metazoa</taxon>
        <taxon>Spiralia</taxon>
        <taxon>Lophotrochozoa</taxon>
        <taxon>Mollusca</taxon>
        <taxon>Bivalvia</taxon>
        <taxon>Autobranchia</taxon>
        <taxon>Pteriomorphia</taxon>
        <taxon>Ostreida</taxon>
        <taxon>Ostreoidea</taxon>
        <taxon>Ostreidae</taxon>
        <taxon>Crassostrea</taxon>
    </lineage>
</organism>
<dbReference type="InterPro" id="IPR050541">
    <property type="entry name" value="LRR_TM_domain-containing"/>
</dbReference>
<reference evidence="5" key="1">
    <citation type="submission" date="2025-08" db="UniProtKB">
        <authorList>
            <consortium name="RefSeq"/>
        </authorList>
    </citation>
    <scope>IDENTIFICATION</scope>
    <source>
        <tissue evidence="5">Whole sample</tissue>
    </source>
</reference>
<keyword evidence="1" id="KW-0433">Leucine-rich repeat</keyword>
<dbReference type="KEGG" id="cvn:111102268"/>
<evidence type="ECO:0000256" key="1">
    <source>
        <dbReference type="ARBA" id="ARBA00022614"/>
    </source>
</evidence>
<dbReference type="PROSITE" id="PS51450">
    <property type="entry name" value="LRR"/>
    <property type="match status" value="1"/>
</dbReference>
<dbReference type="RefSeq" id="XP_022290645.1">
    <property type="nucleotide sequence ID" value="XM_022434937.1"/>
</dbReference>
<name>A0A8B8AHJ0_CRAVI</name>
<dbReference type="SUPFAM" id="SSF52058">
    <property type="entry name" value="L domain-like"/>
    <property type="match status" value="1"/>
</dbReference>
<sequence>MFLIAVALGVLSQVVHPAPVDMTCALCVCTGDRISCRGVGLTAIPRIDPNLFNAYHRLDLSHNFISAIHAHDLHDLHQMTDLDLSDNYLGNIDRHAFSGISNITRLNLSMNSLTAMPQALADLHSLESLDVTSNHIPVNGFPDDLMRHLGTKLNEFHFGNDEINVWPTTTNHLQALETLDLNGSNIMYIPPFFMDGFKSRLKKLTIRNTHLPTTPIMTGLRSLQELHLDNNPFHDYGILENSFTGLDALEILSLKSDLLKEFPPILSHLPSLTSVSLDGNSFYYISDNAITLINRTRISELSLQNCHLDRVPGSLTGQSLSQLTKIDLSHNNINSIERYDLKDLVNLQTLSISHNPLQYVSEHALNLSNLISLDLSDTSLKTVPLAVQNMPTLRFLYLTNNDIDCTCDLIWFQKLVNGRRHTPLNVSGGCETIYRTVVEYLEQFVPKCPGFA</sequence>
<evidence type="ECO:0000313" key="4">
    <source>
        <dbReference type="Proteomes" id="UP000694844"/>
    </source>
</evidence>
<dbReference type="InterPro" id="IPR032675">
    <property type="entry name" value="LRR_dom_sf"/>
</dbReference>
<dbReference type="PANTHER" id="PTHR24369">
    <property type="entry name" value="ANTIGEN BSP, PUTATIVE-RELATED"/>
    <property type="match status" value="1"/>
</dbReference>
<accession>A0A8B8AHJ0</accession>
<keyword evidence="4" id="KW-1185">Reference proteome</keyword>
<protein>
    <submittedName>
        <fullName evidence="5">Slit homolog 1 protein-like</fullName>
    </submittedName>
</protein>
<dbReference type="PRINTS" id="PR00019">
    <property type="entry name" value="LEURICHRPT"/>
</dbReference>
<evidence type="ECO:0000256" key="3">
    <source>
        <dbReference type="SAM" id="SignalP"/>
    </source>
</evidence>
<dbReference type="Proteomes" id="UP000694844">
    <property type="component" value="Chromosome 6"/>
</dbReference>
<dbReference type="Gene3D" id="3.80.10.10">
    <property type="entry name" value="Ribonuclease Inhibitor"/>
    <property type="match status" value="3"/>
</dbReference>
<feature type="signal peptide" evidence="3">
    <location>
        <begin position="1"/>
        <end position="17"/>
    </location>
</feature>
<dbReference type="OrthoDB" id="676979at2759"/>
<dbReference type="PANTHER" id="PTHR24369:SF211">
    <property type="entry name" value="LEUCINE-RICH REPEAT-CONTAINING PROTEIN 15-LIKE"/>
    <property type="match status" value="1"/>
</dbReference>
<dbReference type="GeneID" id="111102268"/>
<feature type="chain" id="PRO_5034874707" evidence="3">
    <location>
        <begin position="18"/>
        <end position="452"/>
    </location>
</feature>
<dbReference type="InterPro" id="IPR001611">
    <property type="entry name" value="Leu-rich_rpt"/>
</dbReference>
<evidence type="ECO:0000313" key="5">
    <source>
        <dbReference type="RefSeq" id="XP_022290645.1"/>
    </source>
</evidence>
<dbReference type="GO" id="GO:0005886">
    <property type="term" value="C:plasma membrane"/>
    <property type="evidence" value="ECO:0007669"/>
    <property type="project" value="TreeGrafter"/>
</dbReference>